<dbReference type="Pfam" id="PF15418">
    <property type="entry name" value="DUF4625"/>
    <property type="match status" value="1"/>
</dbReference>
<dbReference type="EMBL" id="JAPDPJ010000001">
    <property type="protein sequence ID" value="MCW3785201.1"/>
    <property type="molecule type" value="Genomic_DNA"/>
</dbReference>
<protein>
    <submittedName>
        <fullName evidence="1">DUF4625 domain-containing protein</fullName>
    </submittedName>
</protein>
<gene>
    <name evidence="1" type="ORF">OM075_01915</name>
</gene>
<proteinExistence type="predicted"/>
<reference evidence="1" key="1">
    <citation type="submission" date="2022-10" db="EMBL/GenBank/DDBJ databases">
        <authorList>
            <person name="Yu W.X."/>
        </authorList>
    </citation>
    <scope>NUCLEOTIDE SEQUENCE</scope>
    <source>
        <strain evidence="1">AAT</strain>
    </source>
</reference>
<dbReference type="RefSeq" id="WP_301188772.1">
    <property type="nucleotide sequence ID" value="NZ_JAPDPJ010000001.1"/>
</dbReference>
<organism evidence="1 2">
    <name type="scientific">Plebeiibacterium sediminum</name>
    <dbReference type="NCBI Taxonomy" id="2992112"/>
    <lineage>
        <taxon>Bacteria</taxon>
        <taxon>Pseudomonadati</taxon>
        <taxon>Bacteroidota</taxon>
        <taxon>Bacteroidia</taxon>
        <taxon>Marinilabiliales</taxon>
        <taxon>Marinilabiliaceae</taxon>
        <taxon>Plebeiibacterium</taxon>
    </lineage>
</organism>
<dbReference type="Proteomes" id="UP001209229">
    <property type="component" value="Unassembled WGS sequence"/>
</dbReference>
<dbReference type="InterPro" id="IPR027829">
    <property type="entry name" value="DUF4625"/>
</dbReference>
<accession>A0AAE3M0W4</accession>
<comment type="caution">
    <text evidence="1">The sequence shown here is derived from an EMBL/GenBank/DDBJ whole genome shotgun (WGS) entry which is preliminary data.</text>
</comment>
<sequence>MKNIQFLLSITLVANLLFVSCEDDDNQDNTKPTVTELEVGHDGEAHIGEALHLEFYVEDNDLLDYYSVEIHGGEEGQEESEITGWKYEEEFTEIRNKKNYTVHHHGIMIPETVEEGEYHFHLRVVDMSGNVTEIEEHLHATHEEVEDDHDHVE</sequence>
<name>A0AAE3M0W4_9BACT</name>
<keyword evidence="2" id="KW-1185">Reference proteome</keyword>
<evidence type="ECO:0000313" key="2">
    <source>
        <dbReference type="Proteomes" id="UP001209229"/>
    </source>
</evidence>
<dbReference type="PROSITE" id="PS51257">
    <property type="entry name" value="PROKAR_LIPOPROTEIN"/>
    <property type="match status" value="1"/>
</dbReference>
<dbReference type="AlphaFoldDB" id="A0AAE3M0W4"/>
<evidence type="ECO:0000313" key="1">
    <source>
        <dbReference type="EMBL" id="MCW3785201.1"/>
    </source>
</evidence>